<evidence type="ECO:0000256" key="1">
    <source>
        <dbReference type="SAM" id="MobiDB-lite"/>
    </source>
</evidence>
<evidence type="ECO:0000313" key="3">
    <source>
        <dbReference type="Proteomes" id="UP001552299"/>
    </source>
</evidence>
<sequence>MPVTGHSLVAEHTISSADYSPYDLLLRQRYSPTLLLGGERSCDWVRGSRSVRGPTLDRGDRLYQNRGRPQPRARLSKTARLSRGSRRLTQAGQPARLPPGSRKPATSSGSRPAHASRIRLQLGSRQAGMPGRLPDTPNGARRRLDRRHCRRPPDAGGRRLSRPDPFRAQFRAWKDQIGPARNYESNDTKIGSIRAQMSPNQGLRALLEGSNRNSDYQTVSKFDNLIMESSDSTRRVQRAQEHRNPTSLSHKIVHQTIHDQWIQYRPSVPNHSIFPRIYGPCHSRKTINRAPFHLEKGRSPEPELEEIKGEIEDRSCPLAPPRPPLEFRRTTA</sequence>
<protein>
    <submittedName>
        <fullName evidence="2">Uncharacterized protein</fullName>
    </submittedName>
</protein>
<organism evidence="2 3">
    <name type="scientific">Dendrobium thyrsiflorum</name>
    <name type="common">Pinecone-like raceme dendrobium</name>
    <name type="synonym">Orchid</name>
    <dbReference type="NCBI Taxonomy" id="117978"/>
    <lineage>
        <taxon>Eukaryota</taxon>
        <taxon>Viridiplantae</taxon>
        <taxon>Streptophyta</taxon>
        <taxon>Embryophyta</taxon>
        <taxon>Tracheophyta</taxon>
        <taxon>Spermatophyta</taxon>
        <taxon>Magnoliopsida</taxon>
        <taxon>Liliopsida</taxon>
        <taxon>Asparagales</taxon>
        <taxon>Orchidaceae</taxon>
        <taxon>Epidendroideae</taxon>
        <taxon>Malaxideae</taxon>
        <taxon>Dendrobiinae</taxon>
        <taxon>Dendrobium</taxon>
    </lineage>
</organism>
<dbReference type="Proteomes" id="UP001552299">
    <property type="component" value="Unassembled WGS sequence"/>
</dbReference>
<reference evidence="2 3" key="1">
    <citation type="journal article" date="2024" name="Plant Biotechnol. J.">
        <title>Dendrobium thyrsiflorum genome and its molecular insights into genes involved in important horticultural traits.</title>
        <authorList>
            <person name="Chen B."/>
            <person name="Wang J.Y."/>
            <person name="Zheng P.J."/>
            <person name="Li K.L."/>
            <person name="Liang Y.M."/>
            <person name="Chen X.F."/>
            <person name="Zhang C."/>
            <person name="Zhao X."/>
            <person name="He X."/>
            <person name="Zhang G.Q."/>
            <person name="Liu Z.J."/>
            <person name="Xu Q."/>
        </authorList>
    </citation>
    <scope>NUCLEOTIDE SEQUENCE [LARGE SCALE GENOMIC DNA]</scope>
    <source>
        <strain evidence="2">GZMU011</strain>
    </source>
</reference>
<feature type="region of interest" description="Disordered" evidence="1">
    <location>
        <begin position="47"/>
        <end position="164"/>
    </location>
</feature>
<feature type="compositionally biased region" description="Basic and acidic residues" evidence="1">
    <location>
        <begin position="151"/>
        <end position="164"/>
    </location>
</feature>
<feature type="compositionally biased region" description="Basic and acidic residues" evidence="1">
    <location>
        <begin position="294"/>
        <end position="315"/>
    </location>
</feature>
<dbReference type="AlphaFoldDB" id="A0ABD0V5C3"/>
<dbReference type="EMBL" id="JANQDX010000008">
    <property type="protein sequence ID" value="KAL0920131.1"/>
    <property type="molecule type" value="Genomic_DNA"/>
</dbReference>
<feature type="compositionally biased region" description="Basic residues" evidence="1">
    <location>
        <begin position="140"/>
        <end position="150"/>
    </location>
</feature>
<comment type="caution">
    <text evidence="2">The sequence shown here is derived from an EMBL/GenBank/DDBJ whole genome shotgun (WGS) entry which is preliminary data.</text>
</comment>
<name>A0ABD0V5C3_DENTH</name>
<gene>
    <name evidence="2" type="ORF">M5K25_009243</name>
</gene>
<keyword evidence="3" id="KW-1185">Reference proteome</keyword>
<feature type="region of interest" description="Disordered" evidence="1">
    <location>
        <begin position="294"/>
        <end position="332"/>
    </location>
</feature>
<evidence type="ECO:0000313" key="2">
    <source>
        <dbReference type="EMBL" id="KAL0920131.1"/>
    </source>
</evidence>
<accession>A0ABD0V5C3</accession>
<proteinExistence type="predicted"/>